<evidence type="ECO:0000313" key="3">
    <source>
        <dbReference type="Proteomes" id="UP000319817"/>
    </source>
</evidence>
<dbReference type="AlphaFoldDB" id="A0A517P2B0"/>
<accession>A0A517P2B0</accession>
<dbReference type="EMBL" id="CP036526">
    <property type="protein sequence ID" value="QDT13514.1"/>
    <property type="molecule type" value="Genomic_DNA"/>
</dbReference>
<gene>
    <name evidence="2" type="ORF">K239x_55340</name>
</gene>
<dbReference type="Proteomes" id="UP000319817">
    <property type="component" value="Chromosome"/>
</dbReference>
<evidence type="ECO:0000256" key="1">
    <source>
        <dbReference type="SAM" id="MobiDB-lite"/>
    </source>
</evidence>
<dbReference type="RefSeq" id="WP_145421231.1">
    <property type="nucleotide sequence ID" value="NZ_CP036526.1"/>
</dbReference>
<proteinExistence type="predicted"/>
<organism evidence="2 3">
    <name type="scientific">Stieleria marina</name>
    <dbReference type="NCBI Taxonomy" id="1930275"/>
    <lineage>
        <taxon>Bacteria</taxon>
        <taxon>Pseudomonadati</taxon>
        <taxon>Planctomycetota</taxon>
        <taxon>Planctomycetia</taxon>
        <taxon>Pirellulales</taxon>
        <taxon>Pirellulaceae</taxon>
        <taxon>Stieleria</taxon>
    </lineage>
</organism>
<sequence length="276" mass="29491">MKKILIAFAAFFCLGGISLVGCLVLASRMTSDAHKDFFDQVATGDANLVLSKCTPGLQDEIDAPVLSAWLTQFNKELGAFESTSNFNYNIQSNNGVTTTQVGGTANFASGKADVELKYIGDLLNGFDVKSPALEGDWFTGPEDSTLYQDRAKEFLRAFAGGKTSEAYAMMHEALQSEIDEAAAAKMGQSVAELVGEVNDIEVTGTEFTNTDGDKLIVSTIVSGESKKLDATVTYQFIGLKGHLLAFNFSSPAEEKTEAAEEQTPAAESKEEAVATE</sequence>
<reference evidence="2 3" key="1">
    <citation type="submission" date="2019-02" db="EMBL/GenBank/DDBJ databases">
        <title>Deep-cultivation of Planctomycetes and their phenomic and genomic characterization uncovers novel biology.</title>
        <authorList>
            <person name="Wiegand S."/>
            <person name="Jogler M."/>
            <person name="Boedeker C."/>
            <person name="Pinto D."/>
            <person name="Vollmers J."/>
            <person name="Rivas-Marin E."/>
            <person name="Kohn T."/>
            <person name="Peeters S.H."/>
            <person name="Heuer A."/>
            <person name="Rast P."/>
            <person name="Oberbeckmann S."/>
            <person name="Bunk B."/>
            <person name="Jeske O."/>
            <person name="Meyerdierks A."/>
            <person name="Storesund J.E."/>
            <person name="Kallscheuer N."/>
            <person name="Luecker S."/>
            <person name="Lage O.M."/>
            <person name="Pohl T."/>
            <person name="Merkel B.J."/>
            <person name="Hornburger P."/>
            <person name="Mueller R.-W."/>
            <person name="Bruemmer F."/>
            <person name="Labrenz M."/>
            <person name="Spormann A.M."/>
            <person name="Op den Camp H."/>
            <person name="Overmann J."/>
            <person name="Amann R."/>
            <person name="Jetten M.S.M."/>
            <person name="Mascher T."/>
            <person name="Medema M.H."/>
            <person name="Devos D.P."/>
            <person name="Kaster A.-K."/>
            <person name="Ovreas L."/>
            <person name="Rohde M."/>
            <person name="Galperin M.Y."/>
            <person name="Jogler C."/>
        </authorList>
    </citation>
    <scope>NUCLEOTIDE SEQUENCE [LARGE SCALE GENOMIC DNA]</scope>
    <source>
        <strain evidence="2 3">K23_9</strain>
    </source>
</reference>
<feature type="region of interest" description="Disordered" evidence="1">
    <location>
        <begin position="251"/>
        <end position="276"/>
    </location>
</feature>
<dbReference type="OrthoDB" id="267652at2"/>
<evidence type="ECO:0000313" key="2">
    <source>
        <dbReference type="EMBL" id="QDT13514.1"/>
    </source>
</evidence>
<evidence type="ECO:0008006" key="4">
    <source>
        <dbReference type="Google" id="ProtNLM"/>
    </source>
</evidence>
<dbReference type="PROSITE" id="PS51257">
    <property type="entry name" value="PROKAR_LIPOPROTEIN"/>
    <property type="match status" value="1"/>
</dbReference>
<keyword evidence="3" id="KW-1185">Reference proteome</keyword>
<protein>
    <recommendedName>
        <fullName evidence="4">Lipoprotein</fullName>
    </recommendedName>
</protein>
<name>A0A517P2B0_9BACT</name>
<feature type="compositionally biased region" description="Basic and acidic residues" evidence="1">
    <location>
        <begin position="267"/>
        <end position="276"/>
    </location>
</feature>